<dbReference type="EMBL" id="CP086345">
    <property type="protein sequence ID" value="UQB05429.1"/>
    <property type="molecule type" value="Genomic_DNA"/>
</dbReference>
<keyword evidence="4" id="KW-1185">Reference proteome</keyword>
<accession>A0A399QPW0</accession>
<sequence length="75" mass="8322">MWQCAWEKEWLAKRAADPAAAAAALEQLATAPDMPYLADPQRTDDATRRIFQENLDKAKLGDPSAMQEDVDVNCS</sequence>
<dbReference type="RefSeq" id="WP_051057919.1">
    <property type="nucleotide sequence ID" value="NZ_CP033721.2"/>
</dbReference>
<dbReference type="Proteomes" id="UP000265361">
    <property type="component" value="Unassembled WGS sequence"/>
</dbReference>
<proteinExistence type="predicted"/>
<evidence type="ECO:0000313" key="1">
    <source>
        <dbReference type="EMBL" id="RIJ19569.1"/>
    </source>
</evidence>
<organism evidence="1 3">
    <name type="scientific">Clavibacter nebraskensis</name>
    <dbReference type="NCBI Taxonomy" id="31963"/>
    <lineage>
        <taxon>Bacteria</taxon>
        <taxon>Bacillati</taxon>
        <taxon>Actinomycetota</taxon>
        <taxon>Actinomycetes</taxon>
        <taxon>Micrococcales</taxon>
        <taxon>Microbacteriaceae</taxon>
        <taxon>Clavibacter</taxon>
    </lineage>
</organism>
<gene>
    <name evidence="1" type="ORF">DZF97_00340</name>
    <name evidence="2" type="ORF">LIV34_000467</name>
</gene>
<dbReference type="AlphaFoldDB" id="A0A399QPW0"/>
<dbReference type="Proteomes" id="UP001056208">
    <property type="component" value="Chromosome"/>
</dbReference>
<dbReference type="EMBL" id="QWED01000003">
    <property type="protein sequence ID" value="RIJ19569.1"/>
    <property type="molecule type" value="Genomic_DNA"/>
</dbReference>
<reference evidence="2" key="2">
    <citation type="submission" date="2021-11" db="EMBL/GenBank/DDBJ databases">
        <authorList>
            <person name="Li G."/>
            <person name="Jia Q."/>
            <person name="Yang F."/>
            <person name="Zhang C."/>
            <person name="Singh A."/>
            <person name="Lorenz A.J."/>
            <person name="Jackson-Ziems T."/>
            <person name="Vidaver A."/>
            <person name="Alfano J.R."/>
        </authorList>
    </citation>
    <scope>NUCLEOTIDE SEQUENCE</scope>
    <source>
        <strain evidence="2">CNK-2</strain>
    </source>
</reference>
<evidence type="ECO:0000313" key="4">
    <source>
        <dbReference type="Proteomes" id="UP001056208"/>
    </source>
</evidence>
<name>A0A399QPW0_9MICO</name>
<evidence type="ECO:0000313" key="2">
    <source>
        <dbReference type="EMBL" id="UQB05429.1"/>
    </source>
</evidence>
<dbReference type="GeneID" id="92982301"/>
<reference evidence="1 3" key="1">
    <citation type="submission" date="2018-08" db="EMBL/GenBank/DDBJ databases">
        <title>Genome Sequence of Clavibacter michiganensis Subspecies type strains, and the Atypical Peach-Colored Strains Isolated from Tomato.</title>
        <authorList>
            <person name="Osdaghi E."/>
            <person name="Portier P."/>
            <person name="Briand M."/>
            <person name="Jacques M.-A."/>
        </authorList>
    </citation>
    <scope>NUCLEOTIDE SEQUENCE [LARGE SCALE GENOMIC DNA]</scope>
    <source>
        <strain evidence="1 3">CFBP 7577</strain>
    </source>
</reference>
<protein>
    <submittedName>
        <fullName evidence="1">Uncharacterized protein</fullName>
    </submittedName>
</protein>
<evidence type="ECO:0000313" key="3">
    <source>
        <dbReference type="Proteomes" id="UP000265361"/>
    </source>
</evidence>